<protein>
    <submittedName>
        <fullName evidence="2">Carbon-phosphorus lyase complex subunit PhnI</fullName>
    </submittedName>
</protein>
<accession>A0A2P7AQK0</accession>
<dbReference type="OrthoDB" id="9790536at2"/>
<evidence type="ECO:0000256" key="1">
    <source>
        <dbReference type="SAM" id="MobiDB-lite"/>
    </source>
</evidence>
<reference evidence="3" key="1">
    <citation type="submission" date="2017-11" db="EMBL/GenBank/DDBJ databases">
        <authorList>
            <person name="Kuznetsova I."/>
            <person name="Sazanova A."/>
            <person name="Chirak E."/>
            <person name="Safronova V."/>
            <person name="Willems A."/>
        </authorList>
    </citation>
    <scope>NUCLEOTIDE SEQUENCE [LARGE SCALE GENOMIC DNA]</scope>
    <source>
        <strain evidence="3">CCBAU 03422</strain>
    </source>
</reference>
<dbReference type="GO" id="GO:0019634">
    <property type="term" value="P:organic phosphonate metabolic process"/>
    <property type="evidence" value="ECO:0007669"/>
    <property type="project" value="InterPro"/>
</dbReference>
<dbReference type="PIRSF" id="PIRSF007313">
    <property type="entry name" value="PhnI"/>
    <property type="match status" value="1"/>
</dbReference>
<evidence type="ECO:0000313" key="3">
    <source>
        <dbReference type="Proteomes" id="UP000241764"/>
    </source>
</evidence>
<dbReference type="AlphaFoldDB" id="A0A2P7AQK0"/>
<keyword evidence="2" id="KW-0456">Lyase</keyword>
<keyword evidence="3" id="KW-1185">Reference proteome</keyword>
<proteinExistence type="predicted"/>
<dbReference type="EMBL" id="PGGM01000021">
    <property type="protein sequence ID" value="PSH56499.1"/>
    <property type="molecule type" value="Genomic_DNA"/>
</dbReference>
<evidence type="ECO:0000313" key="2">
    <source>
        <dbReference type="EMBL" id="PSH56499.1"/>
    </source>
</evidence>
<dbReference type="Pfam" id="PF05861">
    <property type="entry name" value="PhnI"/>
    <property type="match status" value="1"/>
</dbReference>
<dbReference type="RefSeq" id="WP_106667560.1">
    <property type="nucleotide sequence ID" value="NZ_PGGM01000021.1"/>
</dbReference>
<organism evidence="2 3">
    <name type="scientific">Phyllobacterium sophorae</name>
    <dbReference type="NCBI Taxonomy" id="1520277"/>
    <lineage>
        <taxon>Bacteria</taxon>
        <taxon>Pseudomonadati</taxon>
        <taxon>Pseudomonadota</taxon>
        <taxon>Alphaproteobacteria</taxon>
        <taxon>Hyphomicrobiales</taxon>
        <taxon>Phyllobacteriaceae</taxon>
        <taxon>Phyllobacterium</taxon>
    </lineage>
</organism>
<feature type="region of interest" description="Disordered" evidence="1">
    <location>
        <begin position="173"/>
        <end position="197"/>
    </location>
</feature>
<dbReference type="GO" id="GO:0016829">
    <property type="term" value="F:lyase activity"/>
    <property type="evidence" value="ECO:0007669"/>
    <property type="project" value="UniProtKB-KW"/>
</dbReference>
<dbReference type="Proteomes" id="UP000241764">
    <property type="component" value="Unassembled WGS sequence"/>
</dbReference>
<sequence>MYLKNSGEDAIKASHRLLAAKRRGDLQVPELSVDQIEQQMSLAVDRVMVEGGLYDRTLAALAIKQSQGDVVEAASLMRATRATLERFGASEPVDPGRMTVQRRISTTHKDIPGGQILGPTYDYTHRLLDFDTAVPEGLEDVADELAPLSEASSDLSLDVHALTGSDFVEVERDERDFSGDADHTDAKSRRSSDRGERLRRLASGDEGFLLGVAYSSMRGYGNTKGLVGEIRYGDVMVEFTVPELGIVVGVGDIELTECQTLHPFFGSRDKAPEFSRGYGLTFGQAERKAISMAVVDRALRGEEFEEEVKYPVQDEAFVLPHADSVSSSGVVQVLKLAHYVHFQGHLQELEALRARHKQNLAPGEEMKE</sequence>
<gene>
    <name evidence="2" type="ORF">CU103_29270</name>
</gene>
<comment type="caution">
    <text evidence="2">The sequence shown here is derived from an EMBL/GenBank/DDBJ whole genome shotgun (WGS) entry which is preliminary data.</text>
</comment>
<name>A0A2P7AQK0_9HYPH</name>
<dbReference type="InterPro" id="IPR008773">
    <property type="entry name" value="PhnI"/>
</dbReference>